<evidence type="ECO:0000313" key="1">
    <source>
        <dbReference type="EMBL" id="GFR71543.1"/>
    </source>
</evidence>
<keyword evidence="1" id="KW-0548">Nucleotidyltransferase</keyword>
<accession>A0AAV4FDP3</accession>
<dbReference type="PANTHER" id="PTHR46670">
    <property type="entry name" value="ENDO/EXONUCLEASE/PHOSPHATASE DOMAIN-CONTAINING PROTEIN"/>
    <property type="match status" value="1"/>
</dbReference>
<name>A0AAV4FDP3_9GAST</name>
<dbReference type="GO" id="GO:0003964">
    <property type="term" value="F:RNA-directed DNA polymerase activity"/>
    <property type="evidence" value="ECO:0007669"/>
    <property type="project" value="UniProtKB-KW"/>
</dbReference>
<organism evidence="1 2">
    <name type="scientific">Elysia marginata</name>
    <dbReference type="NCBI Taxonomy" id="1093978"/>
    <lineage>
        <taxon>Eukaryota</taxon>
        <taxon>Metazoa</taxon>
        <taxon>Spiralia</taxon>
        <taxon>Lophotrochozoa</taxon>
        <taxon>Mollusca</taxon>
        <taxon>Gastropoda</taxon>
        <taxon>Heterobranchia</taxon>
        <taxon>Euthyneura</taxon>
        <taxon>Panpulmonata</taxon>
        <taxon>Sacoglossa</taxon>
        <taxon>Placobranchoidea</taxon>
        <taxon>Plakobranchidae</taxon>
        <taxon>Elysia</taxon>
    </lineage>
</organism>
<dbReference type="AlphaFoldDB" id="A0AAV4FDP3"/>
<keyword evidence="1" id="KW-0695">RNA-directed DNA polymerase</keyword>
<comment type="caution">
    <text evidence="1">The sequence shown here is derived from an EMBL/GenBank/DDBJ whole genome shotgun (WGS) entry which is preliminary data.</text>
</comment>
<protein>
    <submittedName>
        <fullName evidence="1">Reverse transcriptase-like protein</fullName>
    </submittedName>
</protein>
<gene>
    <name evidence="1" type="ORF">ElyMa_002096700</name>
</gene>
<reference evidence="1 2" key="1">
    <citation type="journal article" date="2021" name="Elife">
        <title>Chloroplast acquisition without the gene transfer in kleptoplastic sea slugs, Plakobranchus ocellatus.</title>
        <authorList>
            <person name="Maeda T."/>
            <person name="Takahashi S."/>
            <person name="Yoshida T."/>
            <person name="Shimamura S."/>
            <person name="Takaki Y."/>
            <person name="Nagai Y."/>
            <person name="Toyoda A."/>
            <person name="Suzuki Y."/>
            <person name="Arimoto A."/>
            <person name="Ishii H."/>
            <person name="Satoh N."/>
            <person name="Nishiyama T."/>
            <person name="Hasebe M."/>
            <person name="Maruyama T."/>
            <person name="Minagawa J."/>
            <person name="Obokata J."/>
            <person name="Shigenobu S."/>
        </authorList>
    </citation>
    <scope>NUCLEOTIDE SEQUENCE [LARGE SCALE GENOMIC DNA]</scope>
</reference>
<proteinExistence type="predicted"/>
<keyword evidence="1" id="KW-0808">Transferase</keyword>
<keyword evidence="2" id="KW-1185">Reference proteome</keyword>
<dbReference type="PANTHER" id="PTHR46670:SF3">
    <property type="entry name" value="ENDONUCLEASE_EXONUCLEASE_PHOSPHATASE DOMAIN-CONTAINING PROTEIN"/>
    <property type="match status" value="1"/>
</dbReference>
<evidence type="ECO:0000313" key="2">
    <source>
        <dbReference type="Proteomes" id="UP000762676"/>
    </source>
</evidence>
<dbReference type="Proteomes" id="UP000762676">
    <property type="component" value="Unassembled WGS sequence"/>
</dbReference>
<dbReference type="EMBL" id="BMAT01004295">
    <property type="protein sequence ID" value="GFR71543.1"/>
    <property type="molecule type" value="Genomic_DNA"/>
</dbReference>
<sequence>MKKPGRNSKREIASRNLKAINREEFRSDITRALQTSDMQADTLNAILRETLDNHAPQVTRAVRSCRNAPWFNTQVKEAKRERRAAERKWNKTGLHVHREISISARNRFNSAVCSVKRQHYLSKLSSAGSCKELFRDTDESLGKTSGSPSTTQDQGSSSFLNFFTSKVCKIRENLIGSNGDVQHPSFAGAPCKSLSRVQVVQNNAACLIFKKKKKTTNVSPLLKELHWLPIDEPIDYKTFVLCSKSIHNIAPQYLKELLSLYQPKRKLRSSDDSMILKVPRMNLKSFGDRAFSSYAPRIWNSLPEEIRNIEKLEF</sequence>